<comment type="subcellular location">
    <subcellularLocation>
        <location evidence="2 17">Mitochondrion membrane</location>
        <topology evidence="2 17">Multi-pass membrane protein</topology>
    </subcellularLocation>
</comment>
<dbReference type="CTD" id="4538"/>
<evidence type="ECO:0000256" key="11">
    <source>
        <dbReference type="ARBA" id="ARBA00022989"/>
    </source>
</evidence>
<dbReference type="GO" id="GO:0031966">
    <property type="term" value="C:mitochondrial membrane"/>
    <property type="evidence" value="ECO:0007669"/>
    <property type="project" value="UniProtKB-SubCell"/>
</dbReference>
<evidence type="ECO:0000313" key="19">
    <source>
        <dbReference type="EMBL" id="AYQ18927.1"/>
    </source>
</evidence>
<dbReference type="GO" id="GO:0008137">
    <property type="term" value="F:NADH dehydrogenase (ubiquinone) activity"/>
    <property type="evidence" value="ECO:0007669"/>
    <property type="project" value="UniProtKB-UniRule"/>
</dbReference>
<feature type="transmembrane region" description="Helical" evidence="17">
    <location>
        <begin position="54"/>
        <end position="73"/>
    </location>
</feature>
<dbReference type="AlphaFoldDB" id="A0A3G3FWC2"/>
<dbReference type="GO" id="GO:0048039">
    <property type="term" value="F:ubiquinone binding"/>
    <property type="evidence" value="ECO:0007669"/>
    <property type="project" value="TreeGrafter"/>
</dbReference>
<dbReference type="EMBL" id="KY941926">
    <property type="protein sequence ID" value="AYQ18927.1"/>
    <property type="molecule type" value="Genomic_DNA"/>
</dbReference>
<feature type="transmembrane region" description="Helical" evidence="17">
    <location>
        <begin position="235"/>
        <end position="257"/>
    </location>
</feature>
<dbReference type="InterPro" id="IPR003918">
    <property type="entry name" value="NADH_UbQ_OxRdtase"/>
</dbReference>
<evidence type="ECO:0000256" key="9">
    <source>
        <dbReference type="ARBA" id="ARBA00022967"/>
    </source>
</evidence>
<evidence type="ECO:0000256" key="4">
    <source>
        <dbReference type="ARBA" id="ARBA00012944"/>
    </source>
</evidence>
<feature type="transmembrane region" description="Helical" evidence="17">
    <location>
        <begin position="78"/>
        <end position="94"/>
    </location>
</feature>
<comment type="function">
    <text evidence="1">Core subunit of the mitochondrial membrane respiratory chain NADH dehydrogenase (Complex I) that is believed to belong to the minimal assembly required for catalysis. Complex I functions in the transfer of electrons from NADH to the respiratory chain. The immediate electron acceptor for the enzyme is believed to be ubiquinone.</text>
</comment>
<evidence type="ECO:0000256" key="8">
    <source>
        <dbReference type="ARBA" id="ARBA00022692"/>
    </source>
</evidence>
<evidence type="ECO:0000256" key="13">
    <source>
        <dbReference type="ARBA" id="ARBA00023075"/>
    </source>
</evidence>
<evidence type="ECO:0000256" key="12">
    <source>
        <dbReference type="ARBA" id="ARBA00023027"/>
    </source>
</evidence>
<dbReference type="PANTHER" id="PTHR43507:SF20">
    <property type="entry name" value="NADH-UBIQUINONE OXIDOREDUCTASE CHAIN 4"/>
    <property type="match status" value="1"/>
</dbReference>
<evidence type="ECO:0000256" key="3">
    <source>
        <dbReference type="ARBA" id="ARBA00009025"/>
    </source>
</evidence>
<evidence type="ECO:0000256" key="16">
    <source>
        <dbReference type="ARBA" id="ARBA00049551"/>
    </source>
</evidence>
<dbReference type="EC" id="7.1.1.2" evidence="4 17"/>
<accession>A0A3G3FWC2</accession>
<feature type="transmembrane region" description="Helical" evidence="17">
    <location>
        <begin position="289"/>
        <end position="313"/>
    </location>
</feature>
<name>A0A3G3FWC2_9HYME</name>
<feature type="transmembrane region" description="Helical" evidence="17">
    <location>
        <begin position="202"/>
        <end position="223"/>
    </location>
</feature>
<dbReference type="InterPro" id="IPR001750">
    <property type="entry name" value="ND/Mrp_TM"/>
</dbReference>
<dbReference type="PRINTS" id="PR01437">
    <property type="entry name" value="NUOXDRDTASE4"/>
</dbReference>
<keyword evidence="9" id="KW-1278">Translocase</keyword>
<feature type="transmembrane region" description="Helical" evidence="17">
    <location>
        <begin position="21"/>
        <end position="42"/>
    </location>
</feature>
<feature type="transmembrane region" description="Helical" evidence="17">
    <location>
        <begin position="413"/>
        <end position="434"/>
    </location>
</feature>
<evidence type="ECO:0000256" key="2">
    <source>
        <dbReference type="ARBA" id="ARBA00004225"/>
    </source>
</evidence>
<evidence type="ECO:0000256" key="10">
    <source>
        <dbReference type="ARBA" id="ARBA00022982"/>
    </source>
</evidence>
<evidence type="ECO:0000259" key="18">
    <source>
        <dbReference type="Pfam" id="PF00361"/>
    </source>
</evidence>
<comment type="catalytic activity">
    <reaction evidence="16 17">
        <text>a ubiquinone + NADH + 5 H(+)(in) = a ubiquinol + NAD(+) + 4 H(+)(out)</text>
        <dbReference type="Rhea" id="RHEA:29091"/>
        <dbReference type="Rhea" id="RHEA-COMP:9565"/>
        <dbReference type="Rhea" id="RHEA-COMP:9566"/>
        <dbReference type="ChEBI" id="CHEBI:15378"/>
        <dbReference type="ChEBI" id="CHEBI:16389"/>
        <dbReference type="ChEBI" id="CHEBI:17976"/>
        <dbReference type="ChEBI" id="CHEBI:57540"/>
        <dbReference type="ChEBI" id="CHEBI:57945"/>
        <dbReference type="EC" id="7.1.1.2"/>
    </reaction>
</comment>
<keyword evidence="7 17" id="KW-0679">Respiratory chain</keyword>
<feature type="transmembrane region" description="Helical" evidence="17">
    <location>
        <begin position="172"/>
        <end position="195"/>
    </location>
</feature>
<keyword evidence="15 17" id="KW-0472">Membrane</keyword>
<feature type="transmembrane region" description="Helical" evidence="17">
    <location>
        <begin position="372"/>
        <end position="392"/>
    </location>
</feature>
<keyword evidence="13 17" id="KW-0830">Ubiquinone</keyword>
<reference evidence="19" key="1">
    <citation type="journal article" date="2018" name="Zookeys">
        <title>The complete mitochondrial genome of Orancistrocerus aterrimus aterrimus and comparative analysis in the family Vespidae (Hymenoptera, Vespidae, Eumeninae).</title>
        <authorList>
            <person name="Zhang Q."/>
            <person name="Huang P."/>
            <person name="Chen B."/>
            <person name="Li T.-J."/>
        </authorList>
    </citation>
    <scope>NUCLEOTIDE SEQUENCE</scope>
</reference>
<dbReference type="PANTHER" id="PTHR43507">
    <property type="entry name" value="NADH-UBIQUINONE OXIDOREDUCTASE CHAIN 4"/>
    <property type="match status" value="1"/>
</dbReference>
<evidence type="ECO:0000256" key="1">
    <source>
        <dbReference type="ARBA" id="ARBA00003257"/>
    </source>
</evidence>
<evidence type="ECO:0000256" key="6">
    <source>
        <dbReference type="ARBA" id="ARBA00022448"/>
    </source>
</evidence>
<feature type="transmembrane region" description="Helical" evidence="17">
    <location>
        <begin position="131"/>
        <end position="152"/>
    </location>
</feature>
<gene>
    <name evidence="19" type="primary">ND4</name>
</gene>
<dbReference type="Pfam" id="PF00361">
    <property type="entry name" value="Proton_antipo_M"/>
    <property type="match status" value="1"/>
</dbReference>
<keyword evidence="8 17" id="KW-0812">Transmembrane</keyword>
<keyword evidence="10 17" id="KW-0249">Electron transport</keyword>
<proteinExistence type="inferred from homology"/>
<feature type="transmembrane region" description="Helical" evidence="17">
    <location>
        <begin position="100"/>
        <end position="119"/>
    </location>
</feature>
<protein>
    <recommendedName>
        <fullName evidence="5 17">NADH-ubiquinone oxidoreductase chain 4</fullName>
        <ecNumber evidence="4 17">7.1.1.2</ecNumber>
    </recommendedName>
</protein>
<dbReference type="RefSeq" id="YP_009539807.1">
    <property type="nucleotide sequence ID" value="NC_039949.1"/>
</dbReference>
<organism evidence="19">
    <name type="scientific">Orancistrocerus aterrimus</name>
    <dbReference type="NCBI Taxonomy" id="2485977"/>
    <lineage>
        <taxon>Eukaryota</taxon>
        <taxon>Metazoa</taxon>
        <taxon>Ecdysozoa</taxon>
        <taxon>Arthropoda</taxon>
        <taxon>Hexapoda</taxon>
        <taxon>Insecta</taxon>
        <taxon>Pterygota</taxon>
        <taxon>Neoptera</taxon>
        <taxon>Endopterygota</taxon>
        <taxon>Hymenoptera</taxon>
        <taxon>Apocrita</taxon>
        <taxon>Aculeata</taxon>
        <taxon>Vespoidea</taxon>
        <taxon>Vespidae</taxon>
        <taxon>Eumeninae</taxon>
        <taxon>Orancistrocerus</taxon>
    </lineage>
</organism>
<keyword evidence="14 17" id="KW-0496">Mitochondrion</keyword>
<feature type="transmembrane region" description="Helical" evidence="17">
    <location>
        <begin position="334"/>
        <end position="352"/>
    </location>
</feature>
<dbReference type="GeneID" id="38460495"/>
<comment type="similarity">
    <text evidence="3 17">Belongs to the complex I subunit 4 family.</text>
</comment>
<keyword evidence="12 17" id="KW-0520">NAD</keyword>
<evidence type="ECO:0000256" key="7">
    <source>
        <dbReference type="ARBA" id="ARBA00022660"/>
    </source>
</evidence>
<evidence type="ECO:0000256" key="15">
    <source>
        <dbReference type="ARBA" id="ARBA00023136"/>
    </source>
</evidence>
<comment type="function">
    <text evidence="17">Core subunit of the mitochondrial membrane respiratory chain NADH dehydrogenase (Complex I) which catalyzes electron transfer from NADH through the respiratory chain, using ubiquinone as an electron acceptor. Essential for the catalytic activity and assembly of complex I.</text>
</comment>
<dbReference type="GO" id="GO:0042773">
    <property type="term" value="P:ATP synthesis coupled electron transport"/>
    <property type="evidence" value="ECO:0007669"/>
    <property type="project" value="InterPro"/>
</dbReference>
<feature type="domain" description="NADH:quinone oxidoreductase/Mrp antiporter transmembrane" evidence="18">
    <location>
        <begin position="98"/>
        <end position="379"/>
    </location>
</feature>
<evidence type="ECO:0000256" key="14">
    <source>
        <dbReference type="ARBA" id="ARBA00023128"/>
    </source>
</evidence>
<keyword evidence="6 17" id="KW-0813">Transport</keyword>
<dbReference type="GO" id="GO:0015990">
    <property type="term" value="P:electron transport coupled proton transport"/>
    <property type="evidence" value="ECO:0007669"/>
    <property type="project" value="TreeGrafter"/>
</dbReference>
<geneLocation type="mitochondrion" evidence="19"/>
<keyword evidence="11 17" id="KW-1133">Transmembrane helix</keyword>
<evidence type="ECO:0000256" key="17">
    <source>
        <dbReference type="RuleBase" id="RU003297"/>
    </source>
</evidence>
<sequence length="435" mass="50883">MKFYLMLIFSFGLMNFCSHNLFMICFFMLFMMFICVNLYYYLWMSLDSFFSFDYYSFYLMGLSLFIIGLMLLIQMEKLSMILLIFLLLFLMMSFSTFNLFMFYFMFESSLLPIFMLVIFDGYAFERFEASYYMFMYTAISSLPFLMIILMLSKDLNTMTYFMIEMYSIKMKSWIFMFLIFVFLVKMPMFMFHIWLPKVHVEAPVYGSMILAGVLLKLGSYGILRMGQMFFLNMNSFSVLMITLGLMGGVSVSLVCLVQIDMKILVAYSSVVHMSLLIASLSTLSKVGFIGSYLMMIGHGLCSSGLFFLVNINYERSGSRLMYLNKGSLSLSSTLSMWSFLLCIVNFSAPISLNLIGEIFMLMSLISVDFLTMIFMMIMCFLSAAYSLYLFSFSQHGQVNLMNFNFYEVNMKEYLILFLHWFPLNMLTFSLNMFMV</sequence>
<evidence type="ECO:0000256" key="5">
    <source>
        <dbReference type="ARBA" id="ARBA00021006"/>
    </source>
</evidence>
<dbReference type="GO" id="GO:0003954">
    <property type="term" value="F:NADH dehydrogenase activity"/>
    <property type="evidence" value="ECO:0007669"/>
    <property type="project" value="TreeGrafter"/>
</dbReference>